<protein>
    <submittedName>
        <fullName evidence="8">TRAF4</fullName>
    </submittedName>
</protein>
<accession>A0ABY6KNE4</accession>
<evidence type="ECO:0000256" key="4">
    <source>
        <dbReference type="PROSITE-ProRule" id="PRU00207"/>
    </source>
</evidence>
<evidence type="ECO:0000313" key="9">
    <source>
        <dbReference type="Proteomes" id="UP001235939"/>
    </source>
</evidence>
<keyword evidence="1 4" id="KW-0479">Metal-binding</keyword>
<keyword evidence="2 4" id="KW-0863">Zinc-finger</keyword>
<reference evidence="8 9" key="1">
    <citation type="submission" date="2022-01" db="EMBL/GenBank/DDBJ databases">
        <title>A chromosomal length assembly of Cordylochernes scorpioides.</title>
        <authorList>
            <person name="Zeh D."/>
            <person name="Zeh J."/>
        </authorList>
    </citation>
    <scope>NUCLEOTIDE SEQUENCE [LARGE SCALE GENOMIC DNA]</scope>
    <source>
        <strain evidence="8">IN4F17</strain>
        <tissue evidence="8">Whole Body</tissue>
    </source>
</reference>
<evidence type="ECO:0000313" key="8">
    <source>
        <dbReference type="EMBL" id="UYV70338.1"/>
    </source>
</evidence>
<evidence type="ECO:0000256" key="2">
    <source>
        <dbReference type="ARBA" id="ARBA00022771"/>
    </source>
</evidence>
<organism evidence="8 9">
    <name type="scientific">Cordylochernes scorpioides</name>
    <dbReference type="NCBI Taxonomy" id="51811"/>
    <lineage>
        <taxon>Eukaryota</taxon>
        <taxon>Metazoa</taxon>
        <taxon>Ecdysozoa</taxon>
        <taxon>Arthropoda</taxon>
        <taxon>Chelicerata</taxon>
        <taxon>Arachnida</taxon>
        <taxon>Pseudoscorpiones</taxon>
        <taxon>Cheliferoidea</taxon>
        <taxon>Chernetidae</taxon>
        <taxon>Cordylochernes</taxon>
    </lineage>
</organism>
<dbReference type="InterPro" id="IPR001293">
    <property type="entry name" value="Znf_TRAF"/>
</dbReference>
<evidence type="ECO:0000259" key="7">
    <source>
        <dbReference type="PROSITE" id="PS50145"/>
    </source>
</evidence>
<dbReference type="Proteomes" id="UP001235939">
    <property type="component" value="Chromosome 07"/>
</dbReference>
<keyword evidence="3 4" id="KW-0862">Zinc</keyword>
<feature type="region of interest" description="Disordered" evidence="6">
    <location>
        <begin position="398"/>
        <end position="438"/>
    </location>
</feature>
<feature type="domain" description="TRAF-type" evidence="7">
    <location>
        <begin position="23"/>
        <end position="75"/>
    </location>
</feature>
<dbReference type="Gene3D" id="1.20.58.130">
    <property type="match status" value="1"/>
</dbReference>
<keyword evidence="5" id="KW-0175">Coiled coil</keyword>
<sequence>MENTCPFQGCSQTFSNLLEAMLHSTLCQFSLVDCPQSCGTKILRKDLAFNMTVACKPLFGSCQFCGAVLTRDSLQQHEVLCGQIGVSPGESVHSDSKNPQSCSLLDQGCRNEADVCLKEKDEKLLIVYLPLLCDSLRDISLEMSQCKNLLKENLDQIKVGNEFRGESLESPIIQLLQEINSSMKAQSGEKENLKAWQREMSGLMAAMTRQLETSQASLSQILVNQRSAGSSQAEVQNLTAMLSNKIEDISNQHLVDLGYIRTELEGVKSELSTGPTTTSLGEDHLQGLERDLKNTKEELETVKAGFQGTINELSTMKTELQGTKEELNFVKSELQVNKKELETMLTKQQVDKKELEAMQIELIHKKEEIEIVKKGVNCKDKKKFSLKKDLQDIKEELESVKTEQQGTKEEPESVKTEQQGTKEELESIKTEQGTKEELGTVRTELQTTTTTCCDVKCQELENPMKMTDVGLDLTLGVQNWLPPGVTYSDYVTDLQKYLYGDGVHRGKLESLGLFNWYNWTSVFQDRSKAIITNIDGTKYNVRTKWRVGGEKIEVEVSFHQRGGGVNTLAQYKYFILYSNRNITAGNWFTSVELVDNLKEHGLTYLGRMRIHHNFNHTLIENQEHLFLVDMAEPTLTQEMKRHAVIVSLAAGHTNSETAAFLNVAPSFVFKAQRELGTTKGNVAEVSQRKRHCRHPDSIRKPDLKSRVLAAIDEDPGKSMRALARELQVNEATIQRVVHEDLHYKSYIMRRRQFMSERIKVNCMTRAKRFLNKLNHPRELTPKDEES</sequence>
<dbReference type="InterPro" id="IPR013083">
    <property type="entry name" value="Znf_RING/FYVE/PHD"/>
</dbReference>
<gene>
    <name evidence="8" type="ORF">LAZ67_7002564</name>
</gene>
<dbReference type="EMBL" id="CP092869">
    <property type="protein sequence ID" value="UYV70338.1"/>
    <property type="molecule type" value="Genomic_DNA"/>
</dbReference>
<feature type="zinc finger region" description="TRAF-type" evidence="4">
    <location>
        <begin position="23"/>
        <end position="75"/>
    </location>
</feature>
<proteinExistence type="predicted"/>
<evidence type="ECO:0000256" key="5">
    <source>
        <dbReference type="SAM" id="Coils"/>
    </source>
</evidence>
<evidence type="ECO:0000256" key="6">
    <source>
        <dbReference type="SAM" id="MobiDB-lite"/>
    </source>
</evidence>
<evidence type="ECO:0000256" key="1">
    <source>
        <dbReference type="ARBA" id="ARBA00022723"/>
    </source>
</evidence>
<feature type="coiled-coil region" evidence="5">
    <location>
        <begin position="285"/>
        <end position="358"/>
    </location>
</feature>
<dbReference type="Pfam" id="PF02176">
    <property type="entry name" value="zf-TRAF"/>
    <property type="match status" value="1"/>
</dbReference>
<dbReference type="Gene3D" id="3.30.40.10">
    <property type="entry name" value="Zinc/RING finger domain, C3HC4 (zinc finger)"/>
    <property type="match status" value="1"/>
</dbReference>
<dbReference type="PROSITE" id="PS50145">
    <property type="entry name" value="ZF_TRAF"/>
    <property type="match status" value="1"/>
</dbReference>
<name>A0ABY6KNE4_9ARAC</name>
<evidence type="ECO:0000256" key="3">
    <source>
        <dbReference type="ARBA" id="ARBA00022833"/>
    </source>
</evidence>
<keyword evidence="9" id="KW-1185">Reference proteome</keyword>